<dbReference type="Proteomes" id="UP001521116">
    <property type="component" value="Unassembled WGS sequence"/>
</dbReference>
<dbReference type="CDD" id="cd02440">
    <property type="entry name" value="AdoMet_MTases"/>
    <property type="match status" value="1"/>
</dbReference>
<accession>A0ABR3T246</accession>
<dbReference type="InterPro" id="IPR013217">
    <property type="entry name" value="Methyltransf_12"/>
</dbReference>
<protein>
    <recommendedName>
        <fullName evidence="4">Methyltransferase type 12 domain-containing protein</fullName>
    </recommendedName>
</protein>
<evidence type="ECO:0000259" key="4">
    <source>
        <dbReference type="Pfam" id="PF08242"/>
    </source>
</evidence>
<evidence type="ECO:0000256" key="2">
    <source>
        <dbReference type="ARBA" id="ARBA00022679"/>
    </source>
</evidence>
<feature type="domain" description="Methyltransferase type 12" evidence="4">
    <location>
        <begin position="79"/>
        <end position="184"/>
    </location>
</feature>
<gene>
    <name evidence="5" type="ORF">SLS56_002777</name>
</gene>
<proteinExistence type="predicted"/>
<dbReference type="PANTHER" id="PTHR43464:SF19">
    <property type="entry name" value="UBIQUINONE BIOSYNTHESIS O-METHYLTRANSFERASE, MITOCHONDRIAL"/>
    <property type="match status" value="1"/>
</dbReference>
<keyword evidence="6" id="KW-1185">Reference proteome</keyword>
<sequence length="254" mass="27637">MDTSTKAKAEKAGTLKGVAFYTPTVLRLLYDRLVLGLYFSYAWRCPTKTEPIPFFNANSFPTEHTNGPSTDSSPPRALLDIGVGTGYFLKHSPLTSINHLTLVDLNPTCLDAAAARARKAHPSITCSTVYADFLAPDGLSASSVGEAKFDAISVMLLLHCLPGPPSRKAAALIRLRGLLKKDGGVLFGATILGQGVTHNVFGRFLMWLHNRRGIFGNREDAAKSFVEPLEEALEDVRWRLVGRVLLFEARGPVV</sequence>
<dbReference type="Pfam" id="PF08242">
    <property type="entry name" value="Methyltransf_12"/>
    <property type="match status" value="1"/>
</dbReference>
<evidence type="ECO:0000313" key="5">
    <source>
        <dbReference type="EMBL" id="KAL1633629.1"/>
    </source>
</evidence>
<dbReference type="Gene3D" id="3.40.50.150">
    <property type="entry name" value="Vaccinia Virus protein VP39"/>
    <property type="match status" value="1"/>
</dbReference>
<evidence type="ECO:0000313" key="6">
    <source>
        <dbReference type="Proteomes" id="UP001521116"/>
    </source>
</evidence>
<keyword evidence="3" id="KW-0949">S-adenosyl-L-methionine</keyword>
<organism evidence="5 6">
    <name type="scientific">Neofusicoccum ribis</name>
    <dbReference type="NCBI Taxonomy" id="45134"/>
    <lineage>
        <taxon>Eukaryota</taxon>
        <taxon>Fungi</taxon>
        <taxon>Dikarya</taxon>
        <taxon>Ascomycota</taxon>
        <taxon>Pezizomycotina</taxon>
        <taxon>Dothideomycetes</taxon>
        <taxon>Dothideomycetes incertae sedis</taxon>
        <taxon>Botryosphaeriales</taxon>
        <taxon>Botryosphaeriaceae</taxon>
        <taxon>Neofusicoccum</taxon>
    </lineage>
</organism>
<keyword evidence="2" id="KW-0808">Transferase</keyword>
<dbReference type="SUPFAM" id="SSF53335">
    <property type="entry name" value="S-adenosyl-L-methionine-dependent methyltransferases"/>
    <property type="match status" value="1"/>
</dbReference>
<comment type="caution">
    <text evidence="5">The sequence shown here is derived from an EMBL/GenBank/DDBJ whole genome shotgun (WGS) entry which is preliminary data.</text>
</comment>
<reference evidence="5 6" key="1">
    <citation type="submission" date="2024-02" db="EMBL/GenBank/DDBJ databases">
        <title>De novo assembly and annotation of 12 fungi associated with fruit tree decline syndrome in Ontario, Canada.</title>
        <authorList>
            <person name="Sulman M."/>
            <person name="Ellouze W."/>
            <person name="Ilyukhin E."/>
        </authorList>
    </citation>
    <scope>NUCLEOTIDE SEQUENCE [LARGE SCALE GENOMIC DNA]</scope>
    <source>
        <strain evidence="5 6">M1-105</strain>
    </source>
</reference>
<dbReference type="EMBL" id="JAJVDC020000020">
    <property type="protein sequence ID" value="KAL1633629.1"/>
    <property type="molecule type" value="Genomic_DNA"/>
</dbReference>
<keyword evidence="1" id="KW-0489">Methyltransferase</keyword>
<name>A0ABR3T246_9PEZI</name>
<evidence type="ECO:0000256" key="3">
    <source>
        <dbReference type="ARBA" id="ARBA00022691"/>
    </source>
</evidence>
<dbReference type="InterPro" id="IPR029063">
    <property type="entry name" value="SAM-dependent_MTases_sf"/>
</dbReference>
<evidence type="ECO:0000256" key="1">
    <source>
        <dbReference type="ARBA" id="ARBA00022603"/>
    </source>
</evidence>
<dbReference type="PANTHER" id="PTHR43464">
    <property type="entry name" value="METHYLTRANSFERASE"/>
    <property type="match status" value="1"/>
</dbReference>